<dbReference type="GO" id="GO:0003676">
    <property type="term" value="F:nucleic acid binding"/>
    <property type="evidence" value="ECO:0007669"/>
    <property type="project" value="InterPro"/>
</dbReference>
<organism evidence="2">
    <name type="scientific">Harpegnathos saltator</name>
    <name type="common">Jerdon's jumping ant</name>
    <dbReference type="NCBI Taxonomy" id="610380"/>
    <lineage>
        <taxon>Eukaryota</taxon>
        <taxon>Metazoa</taxon>
        <taxon>Ecdysozoa</taxon>
        <taxon>Arthropoda</taxon>
        <taxon>Hexapoda</taxon>
        <taxon>Insecta</taxon>
        <taxon>Pterygota</taxon>
        <taxon>Neoptera</taxon>
        <taxon>Endopterygota</taxon>
        <taxon>Hymenoptera</taxon>
        <taxon>Apocrita</taxon>
        <taxon>Aculeata</taxon>
        <taxon>Formicoidea</taxon>
        <taxon>Formicidae</taxon>
        <taxon>Ponerinae</taxon>
        <taxon>Ponerini</taxon>
        <taxon>Harpegnathos</taxon>
    </lineage>
</organism>
<evidence type="ECO:0000313" key="2">
    <source>
        <dbReference type="Proteomes" id="UP000008237"/>
    </source>
</evidence>
<keyword evidence="2" id="KW-1185">Reference proteome</keyword>
<dbReference type="InParanoid" id="E2BWP6"/>
<evidence type="ECO:0000313" key="1">
    <source>
        <dbReference type="EMBL" id="EFN79901.1"/>
    </source>
</evidence>
<proteinExistence type="predicted"/>
<gene>
    <name evidence="1" type="ORF">EAI_14953</name>
</gene>
<dbReference type="InterPro" id="IPR036397">
    <property type="entry name" value="RNaseH_sf"/>
</dbReference>
<dbReference type="Gene3D" id="3.30.420.10">
    <property type="entry name" value="Ribonuclease H-like superfamily/Ribonuclease H"/>
    <property type="match status" value="1"/>
</dbReference>
<dbReference type="EMBL" id="GL451165">
    <property type="protein sequence ID" value="EFN79901.1"/>
    <property type="molecule type" value="Genomic_DNA"/>
</dbReference>
<protein>
    <recommendedName>
        <fullName evidence="3">Histone-lysine N-methyltransferase SETMAR</fullName>
    </recommendedName>
</protein>
<dbReference type="PANTHER" id="PTHR47326:SF1">
    <property type="entry name" value="HTH PSQ-TYPE DOMAIN-CONTAINING PROTEIN"/>
    <property type="match status" value="1"/>
</dbReference>
<reference evidence="1 2" key="1">
    <citation type="journal article" date="2010" name="Science">
        <title>Genomic comparison of the ants Camponotus floridanus and Harpegnathos saltator.</title>
        <authorList>
            <person name="Bonasio R."/>
            <person name="Zhang G."/>
            <person name="Ye C."/>
            <person name="Mutti N.S."/>
            <person name="Fang X."/>
            <person name="Qin N."/>
            <person name="Donahue G."/>
            <person name="Yang P."/>
            <person name="Li Q."/>
            <person name="Li C."/>
            <person name="Zhang P."/>
            <person name="Huang Z."/>
            <person name="Berger S.L."/>
            <person name="Reinberg D."/>
            <person name="Wang J."/>
            <person name="Liebig J."/>
        </authorList>
    </citation>
    <scope>NUCLEOTIDE SEQUENCE [LARGE SCALE GENOMIC DNA]</scope>
    <source>
        <strain evidence="1 2">R22 G/1</strain>
    </source>
</reference>
<feature type="non-terminal residue" evidence="1">
    <location>
        <position position="45"/>
    </location>
</feature>
<dbReference type="STRING" id="610380.E2BWP6"/>
<sequence>RMCFMHDGAPAHFSRIAREYLNNNYINRWIGRGGPIAWPARSPDL</sequence>
<name>E2BWP6_HARSA</name>
<dbReference type="Proteomes" id="UP000008237">
    <property type="component" value="Unassembled WGS sequence"/>
</dbReference>
<dbReference type="AlphaFoldDB" id="E2BWP6"/>
<feature type="non-terminal residue" evidence="1">
    <location>
        <position position="1"/>
    </location>
</feature>
<dbReference type="PANTHER" id="PTHR47326">
    <property type="entry name" value="TRANSPOSABLE ELEMENT TC3 TRANSPOSASE-LIKE PROTEIN"/>
    <property type="match status" value="1"/>
</dbReference>
<evidence type="ECO:0008006" key="3">
    <source>
        <dbReference type="Google" id="ProtNLM"/>
    </source>
</evidence>
<accession>E2BWP6</accession>